<dbReference type="InterPro" id="IPR032533">
    <property type="entry name" value="DUF4954"/>
</dbReference>
<dbReference type="Proteomes" id="UP000321436">
    <property type="component" value="Unassembled WGS sequence"/>
</dbReference>
<proteinExistence type="predicted"/>
<dbReference type="Pfam" id="PF20683">
    <property type="entry name" value="DUF6819"/>
    <property type="match status" value="1"/>
</dbReference>
<feature type="domain" description="DUF6819" evidence="2">
    <location>
        <begin position="583"/>
        <end position="734"/>
    </location>
</feature>
<evidence type="ECO:0000313" key="3">
    <source>
        <dbReference type="EMBL" id="GEP93782.1"/>
    </source>
</evidence>
<dbReference type="OrthoDB" id="908418at2"/>
<protein>
    <submittedName>
        <fullName evidence="3">DUF4954 domain-containing protein</fullName>
    </submittedName>
</protein>
<dbReference type="InterPro" id="IPR049208">
    <property type="entry name" value="DUF6819"/>
</dbReference>
<accession>A0A512RDK2</accession>
<name>A0A512RDK2_9BACT</name>
<dbReference type="Pfam" id="PF16314">
    <property type="entry name" value="DUF4954"/>
    <property type="match status" value="1"/>
</dbReference>
<gene>
    <name evidence="3" type="ORF">CCY01nite_00420</name>
</gene>
<evidence type="ECO:0000313" key="4">
    <source>
        <dbReference type="Proteomes" id="UP000321436"/>
    </source>
</evidence>
<dbReference type="RefSeq" id="WP_146857294.1">
    <property type="nucleotide sequence ID" value="NZ_BKAU01000001.1"/>
</dbReference>
<organism evidence="3 4">
    <name type="scientific">Chitinophaga cymbidii</name>
    <dbReference type="NCBI Taxonomy" id="1096750"/>
    <lineage>
        <taxon>Bacteria</taxon>
        <taxon>Pseudomonadati</taxon>
        <taxon>Bacteroidota</taxon>
        <taxon>Chitinophagia</taxon>
        <taxon>Chitinophagales</taxon>
        <taxon>Chitinophagaceae</taxon>
        <taxon>Chitinophaga</taxon>
    </lineage>
</organism>
<evidence type="ECO:0000259" key="1">
    <source>
        <dbReference type="Pfam" id="PF16314"/>
    </source>
</evidence>
<comment type="caution">
    <text evidence="3">The sequence shown here is derived from an EMBL/GenBank/DDBJ whole genome shotgun (WGS) entry which is preliminary data.</text>
</comment>
<dbReference type="AlphaFoldDB" id="A0A512RDK2"/>
<dbReference type="Gene3D" id="2.160.10.10">
    <property type="entry name" value="Hexapeptide repeat proteins"/>
    <property type="match status" value="1"/>
</dbReference>
<feature type="domain" description="DUF4954" evidence="1">
    <location>
        <begin position="43"/>
        <end position="482"/>
    </location>
</feature>
<reference evidence="3 4" key="1">
    <citation type="submission" date="2019-07" db="EMBL/GenBank/DDBJ databases">
        <title>Whole genome shotgun sequence of Chitinophaga cymbidii NBRC 109752.</title>
        <authorList>
            <person name="Hosoyama A."/>
            <person name="Uohara A."/>
            <person name="Ohji S."/>
            <person name="Ichikawa N."/>
        </authorList>
    </citation>
    <scope>NUCLEOTIDE SEQUENCE [LARGE SCALE GENOMIC DNA]</scope>
    <source>
        <strain evidence="3 4">NBRC 109752</strain>
    </source>
</reference>
<keyword evidence="4" id="KW-1185">Reference proteome</keyword>
<evidence type="ECO:0000259" key="2">
    <source>
        <dbReference type="Pfam" id="PF20683"/>
    </source>
</evidence>
<dbReference type="InterPro" id="IPR011004">
    <property type="entry name" value="Trimer_LpxA-like_sf"/>
</dbReference>
<dbReference type="EMBL" id="BKAU01000001">
    <property type="protein sequence ID" value="GEP93782.1"/>
    <property type="molecule type" value="Genomic_DNA"/>
</dbReference>
<dbReference type="SUPFAM" id="SSF51161">
    <property type="entry name" value="Trimeric LpxA-like enzymes"/>
    <property type="match status" value="1"/>
</dbReference>
<sequence length="737" mass="84274">MNHIEKKPLSQLGYQFIDNTWLPEGKTEYYLRDQQRGKETVHRKLKAWEIETLVRNDNTSDDWNNIFVDNEFDPNLVQHCHFYGMIRIGKLEPYFLEFHNLRLPVGLYNSTIASCDFGDNVVVHNVNFLSHYIIGNEVIIANVNEMGVTDHAKFGNGIVKEGEPESVRIWMELCNENGGRSVMPFDGMLPGDAWLWTRSRQDQALMDQFKSFTEKQFDKKRGYYGMVGDRTVIKNCKIIKDVTIGTDAYLKGANKIKNVTINSEAGAPSQIGEGCELVNGIVGLGCRVFYGVKAVRFVMASHSQLKYGARLINSYLGNNATISCCEVLNSLIFPAHEQHHNNSFLCAALVMGQSNMAAGATIGSNHNSRGADGEIIAGRGFWPGLCVSLKHNSKFASFALISKGNYMSELRVPFPFSLVVNDEHENMLKIMPGYFFLHNMYALARNSWKYVDRDKRTDKTQPIEYDYLAPDSVEEILESLELMEIAVAKAYYRKQDKNIEKLSKNTIRQTGRNLLLEENAKVSRMEILGENIENSQRKVQLLKVHKSYPLFRELITLHAIRNLIKNATAFNISSFSALQAYCKNVKRSAWHNAGGQLIKAETLEDLKNRIRKGKIGSWPQLHDAYREIGASYEQDKLQHALACLLQLHDISPKELTKQQLKKFLEQSVFTFGTLTEGIYHSREKDYRNPFRQMTYENEAEMEAVVGKLEDNSFIQQTINDLKTYKKQVKEMIKKWEL</sequence>